<feature type="region of interest" description="Disordered" evidence="1">
    <location>
        <begin position="1"/>
        <end position="47"/>
    </location>
</feature>
<evidence type="ECO:0000313" key="3">
    <source>
        <dbReference type="Proteomes" id="UP001372338"/>
    </source>
</evidence>
<evidence type="ECO:0000256" key="1">
    <source>
        <dbReference type="SAM" id="MobiDB-lite"/>
    </source>
</evidence>
<dbReference type="Proteomes" id="UP001372338">
    <property type="component" value="Unassembled WGS sequence"/>
</dbReference>
<name>A0AAN9I8N9_CROPI</name>
<keyword evidence="3" id="KW-1185">Reference proteome</keyword>
<accession>A0AAN9I8N9</accession>
<comment type="caution">
    <text evidence="2">The sequence shown here is derived from an EMBL/GenBank/DDBJ whole genome shotgun (WGS) entry which is preliminary data.</text>
</comment>
<dbReference type="EMBL" id="JAYWIO010000004">
    <property type="protein sequence ID" value="KAK7270442.1"/>
    <property type="molecule type" value="Genomic_DNA"/>
</dbReference>
<protein>
    <submittedName>
        <fullName evidence="2">Uncharacterized protein</fullName>
    </submittedName>
</protein>
<evidence type="ECO:0000313" key="2">
    <source>
        <dbReference type="EMBL" id="KAK7270442.1"/>
    </source>
</evidence>
<proteinExistence type="predicted"/>
<gene>
    <name evidence="2" type="ORF">RIF29_23582</name>
</gene>
<sequence length="98" mass="10556">MLKEHGRIHIANYEPSGSQCPYDQSKRLRTTGDYTHTGYTSPSSFHPPPPPVWGPHGYMAPPPPPPYDPYGGYPVAPVPMAAPAPIAAPSSYVAVQMV</sequence>
<organism evidence="2 3">
    <name type="scientific">Crotalaria pallida</name>
    <name type="common">Smooth rattlebox</name>
    <name type="synonym">Crotalaria striata</name>
    <dbReference type="NCBI Taxonomy" id="3830"/>
    <lineage>
        <taxon>Eukaryota</taxon>
        <taxon>Viridiplantae</taxon>
        <taxon>Streptophyta</taxon>
        <taxon>Embryophyta</taxon>
        <taxon>Tracheophyta</taxon>
        <taxon>Spermatophyta</taxon>
        <taxon>Magnoliopsida</taxon>
        <taxon>eudicotyledons</taxon>
        <taxon>Gunneridae</taxon>
        <taxon>Pentapetalae</taxon>
        <taxon>rosids</taxon>
        <taxon>fabids</taxon>
        <taxon>Fabales</taxon>
        <taxon>Fabaceae</taxon>
        <taxon>Papilionoideae</taxon>
        <taxon>50 kb inversion clade</taxon>
        <taxon>genistoids sensu lato</taxon>
        <taxon>core genistoids</taxon>
        <taxon>Crotalarieae</taxon>
        <taxon>Crotalaria</taxon>
    </lineage>
</organism>
<dbReference type="AlphaFoldDB" id="A0AAN9I8N9"/>
<reference evidence="2 3" key="1">
    <citation type="submission" date="2024-01" db="EMBL/GenBank/DDBJ databases">
        <title>The genomes of 5 underutilized Papilionoideae crops provide insights into root nodulation and disease resistanc.</title>
        <authorList>
            <person name="Yuan L."/>
        </authorList>
    </citation>
    <scope>NUCLEOTIDE SEQUENCE [LARGE SCALE GENOMIC DNA]</scope>
    <source>
        <strain evidence="2">ZHUSHIDOU_FW_LH</strain>
        <tissue evidence="2">Leaf</tissue>
    </source>
</reference>